<name>A0A0D0BZF3_9AGAR</name>
<accession>A0A0D0BZF3</accession>
<evidence type="ECO:0000256" key="1">
    <source>
        <dbReference type="SAM" id="SignalP"/>
    </source>
</evidence>
<evidence type="ECO:0000259" key="3">
    <source>
        <dbReference type="Pfam" id="PF25581"/>
    </source>
</evidence>
<evidence type="ECO:0000259" key="2">
    <source>
        <dbReference type="Pfam" id="PF24137"/>
    </source>
</evidence>
<dbReference type="SUPFAM" id="SSF159245">
    <property type="entry name" value="AttH-like"/>
    <property type="match status" value="1"/>
</dbReference>
<dbReference type="HOGENOM" id="CLU_051719_1_0_1"/>
<sequence length="366" mass="38917">MKLSLGSLLAFTSSLTLPVISRSSSVIIPPTIQNGSTISQYISSSYRLDDSKVLNINSTVFGEVWYFDVVSSKSPDHALVVAFLASATDSGYASSTAVSSILSAQVAVRAGNNIYAEANLANYAELQTLGIGTSGFWNGTGCSFSASKDLSRMTIDLSDPFDITGSIILESIAPPHLPCSPNEIGANMEFAPGFGWVNAVPYAKTTVDLRINDTTVQFVGNGYHDLAWGDTIFSETLPNYLWARGTLGPYSMVLLVGVDASGVQRTSGYISRDGKILGTPCSGVNVAVEFADKNSTTGPVKDFTVEIPIENDLFFKAYITAIAILVDTDPRYHGMGFISGGIKGGDLNYNGTASFEYSQPLASFQT</sequence>
<feature type="domain" description="Diels-Alderase N-terminal" evidence="2">
    <location>
        <begin position="24"/>
        <end position="228"/>
    </location>
</feature>
<keyword evidence="5" id="KW-1185">Reference proteome</keyword>
<evidence type="ECO:0000313" key="5">
    <source>
        <dbReference type="Proteomes" id="UP000053593"/>
    </source>
</evidence>
<feature type="signal peptide" evidence="1">
    <location>
        <begin position="1"/>
        <end position="16"/>
    </location>
</feature>
<dbReference type="Proteomes" id="UP000053593">
    <property type="component" value="Unassembled WGS sequence"/>
</dbReference>
<evidence type="ECO:0000313" key="4">
    <source>
        <dbReference type="EMBL" id="KIK50772.1"/>
    </source>
</evidence>
<dbReference type="InterPro" id="IPR057722">
    <property type="entry name" value="AsqO/PenF-like_C"/>
</dbReference>
<dbReference type="Pfam" id="PF25581">
    <property type="entry name" value="AsqO_C"/>
    <property type="match status" value="1"/>
</dbReference>
<proteinExistence type="predicted"/>
<protein>
    <submittedName>
        <fullName evidence="4">Uncharacterized protein</fullName>
    </submittedName>
</protein>
<keyword evidence="1" id="KW-0732">Signal</keyword>
<dbReference type="EMBL" id="KN834885">
    <property type="protein sequence ID" value="KIK50772.1"/>
    <property type="molecule type" value="Genomic_DNA"/>
</dbReference>
<reference evidence="4 5" key="1">
    <citation type="submission" date="2014-04" db="EMBL/GenBank/DDBJ databases">
        <title>Evolutionary Origins and Diversification of the Mycorrhizal Mutualists.</title>
        <authorList>
            <consortium name="DOE Joint Genome Institute"/>
            <consortium name="Mycorrhizal Genomics Consortium"/>
            <person name="Kohler A."/>
            <person name="Kuo A."/>
            <person name="Nagy L.G."/>
            <person name="Floudas D."/>
            <person name="Copeland A."/>
            <person name="Barry K.W."/>
            <person name="Cichocki N."/>
            <person name="Veneault-Fourrey C."/>
            <person name="LaButti K."/>
            <person name="Lindquist E.A."/>
            <person name="Lipzen A."/>
            <person name="Lundell T."/>
            <person name="Morin E."/>
            <person name="Murat C."/>
            <person name="Riley R."/>
            <person name="Ohm R."/>
            <person name="Sun H."/>
            <person name="Tunlid A."/>
            <person name="Henrissat B."/>
            <person name="Grigoriev I.V."/>
            <person name="Hibbett D.S."/>
            <person name="Martin F."/>
        </authorList>
    </citation>
    <scope>NUCLEOTIDE SEQUENCE [LARGE SCALE GENOMIC DNA]</scope>
    <source>
        <strain evidence="4 5">FD-317 M1</strain>
    </source>
</reference>
<feature type="domain" description="AsqO/PenF-like C-terminal" evidence="3">
    <location>
        <begin position="236"/>
        <end position="357"/>
    </location>
</feature>
<dbReference type="OrthoDB" id="5344254at2759"/>
<feature type="chain" id="PRO_5002219936" evidence="1">
    <location>
        <begin position="17"/>
        <end position="366"/>
    </location>
</feature>
<dbReference type="InterPro" id="IPR056402">
    <property type="entry name" value="DA_N"/>
</dbReference>
<gene>
    <name evidence="4" type="ORF">GYMLUDRAFT_65144</name>
</gene>
<organism evidence="4 5">
    <name type="scientific">Collybiopsis luxurians FD-317 M1</name>
    <dbReference type="NCBI Taxonomy" id="944289"/>
    <lineage>
        <taxon>Eukaryota</taxon>
        <taxon>Fungi</taxon>
        <taxon>Dikarya</taxon>
        <taxon>Basidiomycota</taxon>
        <taxon>Agaricomycotina</taxon>
        <taxon>Agaricomycetes</taxon>
        <taxon>Agaricomycetidae</taxon>
        <taxon>Agaricales</taxon>
        <taxon>Marasmiineae</taxon>
        <taxon>Omphalotaceae</taxon>
        <taxon>Collybiopsis</taxon>
        <taxon>Collybiopsis luxurians</taxon>
    </lineage>
</organism>
<dbReference type="Pfam" id="PF24137">
    <property type="entry name" value="DA_N"/>
    <property type="match status" value="1"/>
</dbReference>
<dbReference type="AlphaFoldDB" id="A0A0D0BZF3"/>